<evidence type="ECO:0000256" key="1">
    <source>
        <dbReference type="SAM" id="MobiDB-lite"/>
    </source>
</evidence>
<gene>
    <name evidence="2" type="ORF">SAMN05444920_11212</name>
</gene>
<feature type="region of interest" description="Disordered" evidence="1">
    <location>
        <begin position="1"/>
        <end position="20"/>
    </location>
</feature>
<organism evidence="2 3">
    <name type="scientific">Nonomuraea solani</name>
    <dbReference type="NCBI Taxonomy" id="1144553"/>
    <lineage>
        <taxon>Bacteria</taxon>
        <taxon>Bacillati</taxon>
        <taxon>Actinomycetota</taxon>
        <taxon>Actinomycetes</taxon>
        <taxon>Streptosporangiales</taxon>
        <taxon>Streptosporangiaceae</taxon>
        <taxon>Nonomuraea</taxon>
    </lineage>
</organism>
<reference evidence="2 3" key="1">
    <citation type="submission" date="2016-10" db="EMBL/GenBank/DDBJ databases">
        <authorList>
            <person name="de Groot N.N."/>
        </authorList>
    </citation>
    <scope>NUCLEOTIDE SEQUENCE [LARGE SCALE GENOMIC DNA]</scope>
    <source>
        <strain evidence="2 3">CGMCC 4.7037</strain>
    </source>
</reference>
<evidence type="ECO:0000313" key="2">
    <source>
        <dbReference type="EMBL" id="SEG98707.1"/>
    </source>
</evidence>
<sequence length="52" mass="5406">MRDLEIRPATSWDDAQTVFGPDGAASGSWHMWSGSPGPNFGAMGAAALSRPS</sequence>
<dbReference type="EMBL" id="FNVT01000012">
    <property type="protein sequence ID" value="SEG98707.1"/>
    <property type="molecule type" value="Genomic_DNA"/>
</dbReference>
<keyword evidence="3" id="KW-1185">Reference proteome</keyword>
<dbReference type="Proteomes" id="UP000236732">
    <property type="component" value="Unassembled WGS sequence"/>
</dbReference>
<accession>A0A1H6ELH3</accession>
<evidence type="ECO:0000313" key="3">
    <source>
        <dbReference type="Proteomes" id="UP000236732"/>
    </source>
</evidence>
<protein>
    <submittedName>
        <fullName evidence="2">Uncharacterized protein</fullName>
    </submittedName>
</protein>
<proteinExistence type="predicted"/>
<dbReference type="AlphaFoldDB" id="A0A1H6ELH3"/>
<name>A0A1H6ELH3_9ACTN</name>